<reference evidence="1 2" key="1">
    <citation type="journal article" date="2023" name="G3 (Bethesda)">
        <title>A chromosome-level genome assembly of Zasmidium syzygii isolated from banana leaves.</title>
        <authorList>
            <person name="van Westerhoven A.C."/>
            <person name="Mehrabi R."/>
            <person name="Talebi R."/>
            <person name="Steentjes M.B.F."/>
            <person name="Corcolon B."/>
            <person name="Chong P.A."/>
            <person name="Kema G.H.J."/>
            <person name="Seidl M.F."/>
        </authorList>
    </citation>
    <scope>NUCLEOTIDE SEQUENCE [LARGE SCALE GENOMIC DNA]</scope>
    <source>
        <strain evidence="1 2">P124</strain>
    </source>
</reference>
<proteinExistence type="predicted"/>
<evidence type="ECO:0000313" key="1">
    <source>
        <dbReference type="EMBL" id="KAK4500279.1"/>
    </source>
</evidence>
<keyword evidence="2" id="KW-1185">Reference proteome</keyword>
<organism evidence="1 2">
    <name type="scientific">Zasmidium cellare</name>
    <name type="common">Wine cellar mold</name>
    <name type="synonym">Racodium cellare</name>
    <dbReference type="NCBI Taxonomy" id="395010"/>
    <lineage>
        <taxon>Eukaryota</taxon>
        <taxon>Fungi</taxon>
        <taxon>Dikarya</taxon>
        <taxon>Ascomycota</taxon>
        <taxon>Pezizomycotina</taxon>
        <taxon>Dothideomycetes</taxon>
        <taxon>Dothideomycetidae</taxon>
        <taxon>Mycosphaerellales</taxon>
        <taxon>Mycosphaerellaceae</taxon>
        <taxon>Zasmidium</taxon>
    </lineage>
</organism>
<comment type="caution">
    <text evidence="1">The sequence shown here is derived from an EMBL/GenBank/DDBJ whole genome shotgun (WGS) entry which is preliminary data.</text>
</comment>
<accession>A0ABR0EFX6</accession>
<gene>
    <name evidence="1" type="ORF">PRZ48_008468</name>
</gene>
<dbReference type="Proteomes" id="UP001305779">
    <property type="component" value="Unassembled WGS sequence"/>
</dbReference>
<sequence>MPSSKPFYSIYAPSQTSLPHQPLPADVAQVLIHEWDSRDWNQSSDAFADWLNARWAKTGYQEPIVRENRFR</sequence>
<protein>
    <submittedName>
        <fullName evidence="1">Uncharacterized protein</fullName>
    </submittedName>
</protein>
<dbReference type="EMBL" id="JAXOVC010000006">
    <property type="protein sequence ID" value="KAK4500279.1"/>
    <property type="molecule type" value="Genomic_DNA"/>
</dbReference>
<evidence type="ECO:0000313" key="2">
    <source>
        <dbReference type="Proteomes" id="UP001305779"/>
    </source>
</evidence>
<name>A0ABR0EFX6_ZASCE</name>